<dbReference type="EMBL" id="GEEE01017381">
    <property type="protein sequence ID" value="JAP45844.1"/>
    <property type="molecule type" value="Transcribed_RNA"/>
</dbReference>
<proteinExistence type="predicted"/>
<dbReference type="EMBL" id="GEEE01022488">
    <property type="protein sequence ID" value="JAP40737.1"/>
    <property type="molecule type" value="Transcribed_RNA"/>
</dbReference>
<name>A0A0X3NMX8_SCHSO</name>
<protein>
    <submittedName>
        <fullName evidence="1">Uncharacterized protein</fullName>
    </submittedName>
</protein>
<reference evidence="1" key="1">
    <citation type="submission" date="2016-01" db="EMBL/GenBank/DDBJ databases">
        <title>Reference transcriptome for the parasite Schistocephalus solidus: insights into the molecular evolution of parasitism.</title>
        <authorList>
            <person name="Hebert F.O."/>
            <person name="Grambauer S."/>
            <person name="Barber I."/>
            <person name="Landry C.R."/>
            <person name="Aubin-Horth N."/>
        </authorList>
    </citation>
    <scope>NUCLEOTIDE SEQUENCE</scope>
</reference>
<organism evidence="1">
    <name type="scientific">Schistocephalus solidus</name>
    <name type="common">Tapeworm</name>
    <dbReference type="NCBI Taxonomy" id="70667"/>
    <lineage>
        <taxon>Eukaryota</taxon>
        <taxon>Metazoa</taxon>
        <taxon>Spiralia</taxon>
        <taxon>Lophotrochozoa</taxon>
        <taxon>Platyhelminthes</taxon>
        <taxon>Cestoda</taxon>
        <taxon>Eucestoda</taxon>
        <taxon>Diphyllobothriidea</taxon>
        <taxon>Diphyllobothriidae</taxon>
        <taxon>Schistocephalus</taxon>
    </lineage>
</organism>
<dbReference type="EMBL" id="GEEE01021864">
    <property type="protein sequence ID" value="JAP41361.1"/>
    <property type="molecule type" value="Transcribed_RNA"/>
</dbReference>
<evidence type="ECO:0000313" key="1">
    <source>
        <dbReference type="EMBL" id="JAP41361.1"/>
    </source>
</evidence>
<gene>
    <name evidence="1" type="ORF">TR136936</name>
</gene>
<sequence length="100" mass="10935">MVIWGEFSVGDQPCATFIVLPSRLVRNFARTHLKREMGDRFIGHVNQELLQPAVAEVSRAAAGRVPHIGAAIGSVSCNLITVLLRDILSHCGCLFLPIQQ</sequence>
<accession>A0A0X3NMX8</accession>
<dbReference type="AlphaFoldDB" id="A0A0X3NMX8"/>